<accession>A0ABU0KB53</accession>
<protein>
    <submittedName>
        <fullName evidence="2">Uncharacterized protein</fullName>
    </submittedName>
</protein>
<evidence type="ECO:0000313" key="2">
    <source>
        <dbReference type="EMBL" id="MDQ0486604.1"/>
    </source>
</evidence>
<sequence>MWLVIGLRAAVDVLLGIAYGVHRLATRRT</sequence>
<keyword evidence="1" id="KW-1133">Transmembrane helix</keyword>
<keyword evidence="1" id="KW-0472">Membrane</keyword>
<evidence type="ECO:0000256" key="1">
    <source>
        <dbReference type="SAM" id="Phobius"/>
    </source>
</evidence>
<feature type="transmembrane region" description="Helical" evidence="1">
    <location>
        <begin position="6"/>
        <end position="25"/>
    </location>
</feature>
<reference evidence="2 3" key="1">
    <citation type="submission" date="2023-07" db="EMBL/GenBank/DDBJ databases">
        <title>Genomic Encyclopedia of Type Strains, Phase IV (KMG-IV): sequencing the most valuable type-strain genomes for metagenomic binning, comparative biology and taxonomic classification.</title>
        <authorList>
            <person name="Goeker M."/>
        </authorList>
    </citation>
    <scope>NUCLEOTIDE SEQUENCE [LARGE SCALE GENOMIC DNA]</scope>
    <source>
        <strain evidence="2 3">DSM 40573</strain>
    </source>
</reference>
<comment type="caution">
    <text evidence="2">The sequence shown here is derived from an EMBL/GenBank/DDBJ whole genome shotgun (WGS) entry which is preliminary data.</text>
</comment>
<dbReference type="Proteomes" id="UP001236795">
    <property type="component" value="Unassembled WGS sequence"/>
</dbReference>
<keyword evidence="1" id="KW-0812">Transmembrane</keyword>
<gene>
    <name evidence="2" type="ORF">QO019_001439</name>
</gene>
<proteinExistence type="predicted"/>
<name>A0ABU0KB53_9ACTN</name>
<dbReference type="EMBL" id="JAUSWC010000004">
    <property type="protein sequence ID" value="MDQ0486604.1"/>
    <property type="molecule type" value="Genomic_DNA"/>
</dbReference>
<keyword evidence="3" id="KW-1185">Reference proteome</keyword>
<evidence type="ECO:0000313" key="3">
    <source>
        <dbReference type="Proteomes" id="UP001236795"/>
    </source>
</evidence>
<organism evidence="2 3">
    <name type="scientific">Streptomyces thermodiastaticus</name>
    <dbReference type="NCBI Taxonomy" id="44061"/>
    <lineage>
        <taxon>Bacteria</taxon>
        <taxon>Bacillati</taxon>
        <taxon>Actinomycetota</taxon>
        <taxon>Actinomycetes</taxon>
        <taxon>Kitasatosporales</taxon>
        <taxon>Streptomycetaceae</taxon>
        <taxon>Streptomyces</taxon>
    </lineage>
</organism>